<evidence type="ECO:0000313" key="2">
    <source>
        <dbReference type="EMBL" id="RDJ26311.1"/>
    </source>
</evidence>
<feature type="region of interest" description="Disordered" evidence="1">
    <location>
        <begin position="46"/>
        <end position="78"/>
    </location>
</feature>
<proteinExistence type="predicted"/>
<keyword evidence="3" id="KW-1185">Reference proteome</keyword>
<dbReference type="Proteomes" id="UP000255207">
    <property type="component" value="Unassembled WGS sequence"/>
</dbReference>
<evidence type="ECO:0000313" key="3">
    <source>
        <dbReference type="Proteomes" id="UP000255207"/>
    </source>
</evidence>
<accession>A0A370L822</accession>
<feature type="compositionally biased region" description="Low complexity" evidence="1">
    <location>
        <begin position="65"/>
        <end position="78"/>
    </location>
</feature>
<name>A0A370L822_9HYPH</name>
<dbReference type="EMBL" id="QQTP01000004">
    <property type="protein sequence ID" value="RDJ26311.1"/>
    <property type="molecule type" value="Genomic_DNA"/>
</dbReference>
<evidence type="ECO:0000256" key="1">
    <source>
        <dbReference type="SAM" id="MobiDB-lite"/>
    </source>
</evidence>
<gene>
    <name evidence="2" type="ORF">DWE98_10845</name>
</gene>
<protein>
    <submittedName>
        <fullName evidence="2">Uncharacterized protein</fullName>
    </submittedName>
</protein>
<organism evidence="2 3">
    <name type="scientific">Bosea caraganae</name>
    <dbReference type="NCBI Taxonomy" id="2763117"/>
    <lineage>
        <taxon>Bacteria</taxon>
        <taxon>Pseudomonadati</taxon>
        <taxon>Pseudomonadota</taxon>
        <taxon>Alphaproteobacteria</taxon>
        <taxon>Hyphomicrobiales</taxon>
        <taxon>Boseaceae</taxon>
        <taxon>Bosea</taxon>
    </lineage>
</organism>
<dbReference type="AlphaFoldDB" id="A0A370L822"/>
<reference evidence="3" key="1">
    <citation type="submission" date="2018-07" db="EMBL/GenBank/DDBJ databases">
        <authorList>
            <person name="Safronova V.I."/>
            <person name="Chirak E.R."/>
            <person name="Sazanova A.L."/>
        </authorList>
    </citation>
    <scope>NUCLEOTIDE SEQUENCE [LARGE SCALE GENOMIC DNA]</scope>
    <source>
        <strain evidence="3">RCAM04685</strain>
    </source>
</reference>
<sequence length="78" mass="8885">MRQDSQSLVSLPGILANDIQHLLFSRQQRRDCQGLLLGELRRFDARRHAPLQARQQRQDNRTEPPEATAADAPIEGEP</sequence>
<comment type="caution">
    <text evidence="2">The sequence shown here is derived from an EMBL/GenBank/DDBJ whole genome shotgun (WGS) entry which is preliminary data.</text>
</comment>